<evidence type="ECO:0000256" key="1">
    <source>
        <dbReference type="SAM" id="Phobius"/>
    </source>
</evidence>
<evidence type="ECO:0000313" key="3">
    <source>
        <dbReference type="Proteomes" id="UP000598271"/>
    </source>
</evidence>
<feature type="transmembrane region" description="Helical" evidence="1">
    <location>
        <begin position="12"/>
        <end position="34"/>
    </location>
</feature>
<organism evidence="2 3">
    <name type="scientific">Persicitalea jodogahamensis</name>
    <dbReference type="NCBI Taxonomy" id="402147"/>
    <lineage>
        <taxon>Bacteria</taxon>
        <taxon>Pseudomonadati</taxon>
        <taxon>Bacteroidota</taxon>
        <taxon>Cytophagia</taxon>
        <taxon>Cytophagales</taxon>
        <taxon>Spirosomataceae</taxon>
        <taxon>Persicitalea</taxon>
    </lineage>
</organism>
<keyword evidence="1" id="KW-1133">Transmembrane helix</keyword>
<feature type="transmembrane region" description="Helical" evidence="1">
    <location>
        <begin position="346"/>
        <end position="367"/>
    </location>
</feature>
<dbReference type="PANTHER" id="PTHR34219">
    <property type="entry name" value="IRON-REGULATED INNER MEMBRANE PROTEIN-RELATED"/>
    <property type="match status" value="1"/>
</dbReference>
<dbReference type="AlphaFoldDB" id="A0A8J3G8L0"/>
<accession>A0A8J3G8L0</accession>
<keyword evidence="1" id="KW-0812">Transmembrane</keyword>
<evidence type="ECO:0000313" key="2">
    <source>
        <dbReference type="EMBL" id="GHB59688.1"/>
    </source>
</evidence>
<keyword evidence="3" id="KW-1185">Reference proteome</keyword>
<keyword evidence="1" id="KW-0472">Membrane</keyword>
<dbReference type="Pfam" id="PF03929">
    <property type="entry name" value="PepSY_TM"/>
    <property type="match status" value="1"/>
</dbReference>
<comment type="caution">
    <text evidence="2">The sequence shown here is derived from an EMBL/GenBank/DDBJ whole genome shotgun (WGS) entry which is preliminary data.</text>
</comment>
<feature type="transmembrane region" description="Helical" evidence="1">
    <location>
        <begin position="141"/>
        <end position="161"/>
    </location>
</feature>
<proteinExistence type="predicted"/>
<dbReference type="InterPro" id="IPR005625">
    <property type="entry name" value="PepSY-ass_TM"/>
</dbReference>
<reference evidence="2 3" key="1">
    <citation type="journal article" date="2014" name="Int. J. Syst. Evol. Microbiol.">
        <title>Complete genome sequence of Corynebacterium casei LMG S-19264T (=DSM 44701T), isolated from a smear-ripened cheese.</title>
        <authorList>
            <consortium name="US DOE Joint Genome Institute (JGI-PGF)"/>
            <person name="Walter F."/>
            <person name="Albersmeier A."/>
            <person name="Kalinowski J."/>
            <person name="Ruckert C."/>
        </authorList>
    </citation>
    <scope>NUCLEOTIDE SEQUENCE [LARGE SCALE GENOMIC DNA]</scope>
    <source>
        <strain evidence="2 3">KCTC 12866</strain>
    </source>
</reference>
<dbReference type="PROSITE" id="PS51257">
    <property type="entry name" value="PROKAR_LIPOPROTEIN"/>
    <property type="match status" value="1"/>
</dbReference>
<feature type="transmembrane region" description="Helical" evidence="1">
    <location>
        <begin position="193"/>
        <end position="213"/>
    </location>
</feature>
<dbReference type="Proteomes" id="UP000598271">
    <property type="component" value="Unassembled WGS sequence"/>
</dbReference>
<gene>
    <name evidence="2" type="ORF">GCM10007390_11720</name>
</gene>
<protein>
    <submittedName>
        <fullName evidence="2">Membrane protein</fullName>
    </submittedName>
</protein>
<dbReference type="EMBL" id="BMXF01000001">
    <property type="protein sequence ID" value="GHB59688.1"/>
    <property type="molecule type" value="Genomic_DNA"/>
</dbReference>
<sequence>MTFKKIIGKIHLWLGLGTGLVVFIIAITGCLYAFQAEIQDATQPYRFVEPQLANYLPPSVLKGIAEKELPDKHLHAVEYGLPGKAAQVYFYHFEPSYYYSVYLNPYTGEVLKVKDMDADFFRIVLMGHYYLWLPPAIGQPLVASATLIFAIMLVSGIVLWWPKNKAAAKQRFWLRWKDGLKWKRKNYDLHNVLGFYSSWFAIVVTLTGLVWGFQWVAKSTYWSLGGEKSLLYEEPLSVKTTSPILSTHQTPAIDRVWALLHKEHPDAQRLEVHVPESDTSVIAANVNPDAATFWKTDYRYFDQYSLKELPVDHVYGRFKDARLADKAIRMNYDIHVGSIFGLPGKILAFLISLTVASLPVTGTLIWWGRRKKARLPRPKKRAGQKRKEVEA</sequence>
<name>A0A8J3G8L0_9BACT</name>
<dbReference type="RefSeq" id="WP_189563394.1">
    <property type="nucleotide sequence ID" value="NZ_BMXF01000001.1"/>
</dbReference>